<keyword evidence="2" id="KW-0238">DNA-binding</keyword>
<dbReference type="Gene3D" id="1.10.10.60">
    <property type="entry name" value="Homeodomain-like"/>
    <property type="match status" value="1"/>
</dbReference>
<proteinExistence type="predicted"/>
<protein>
    <submittedName>
        <fullName evidence="5">AraC family transcriptional regulator</fullName>
    </submittedName>
</protein>
<dbReference type="PANTHER" id="PTHR43280">
    <property type="entry name" value="ARAC-FAMILY TRANSCRIPTIONAL REGULATOR"/>
    <property type="match status" value="1"/>
</dbReference>
<evidence type="ECO:0000313" key="5">
    <source>
        <dbReference type="EMBL" id="OOH97170.1"/>
    </source>
</evidence>
<gene>
    <name evidence="5" type="ORF">BMF97_04720</name>
</gene>
<dbReference type="InterPro" id="IPR020449">
    <property type="entry name" value="Tscrpt_reg_AraC-type_HTH"/>
</dbReference>
<sequence length="278" mass="32185">MQKDWGIYRLKDVDDLNVNINPSAYSILYTATDHLYIIINNQKISIDSETFYFLPPKSSFSLIERCKKALVIWFKPDVFIDRPKFLYYIKNCFFFQDPVGISTINTFIPYKLLMKNYINPLVSEVNMLIKWNLLANFIEFVLIRAQLEFDPGFEGEVKSVYDQEIATRFNELLDQETSFNLVANYYADKLNITKRRLDKATRLIYGCSAKSLITGKALSRAKSLLRSTSIPVKNISQELGFSQESNFNNFFKLHIGLTPMQYRSSTNAIVFGENSVLT</sequence>
<dbReference type="PANTHER" id="PTHR43280:SF32">
    <property type="entry name" value="TRANSCRIPTIONAL REGULATORY PROTEIN"/>
    <property type="match status" value="1"/>
</dbReference>
<evidence type="ECO:0000313" key="6">
    <source>
        <dbReference type="Proteomes" id="UP000188947"/>
    </source>
</evidence>
<accession>A0A1V3U2Y2</accession>
<dbReference type="EMBL" id="MPOG01000006">
    <property type="protein sequence ID" value="OOH97170.1"/>
    <property type="molecule type" value="Genomic_DNA"/>
</dbReference>
<evidence type="ECO:0000256" key="2">
    <source>
        <dbReference type="ARBA" id="ARBA00023125"/>
    </source>
</evidence>
<reference evidence="5 6" key="1">
    <citation type="submission" date="2016-11" db="EMBL/GenBank/DDBJ databases">
        <title>Genome sequence and comparative genomic analysis of clinical strain Elizabethkingia meningoseptica 61421 PRCM.</title>
        <authorList>
            <person name="Wang M."/>
            <person name="Hu S."/>
            <person name="Cao L."/>
            <person name="Jiang T."/>
            <person name="Zhou Y."/>
            <person name="Ming D."/>
        </authorList>
    </citation>
    <scope>NUCLEOTIDE SEQUENCE [LARGE SCALE GENOMIC DNA]</scope>
    <source>
        <strain evidence="5 6">61421 PRCM</strain>
    </source>
</reference>
<dbReference type="SMART" id="SM00342">
    <property type="entry name" value="HTH_ARAC"/>
    <property type="match status" value="1"/>
</dbReference>
<keyword evidence="1" id="KW-0805">Transcription regulation</keyword>
<dbReference type="InterPro" id="IPR009057">
    <property type="entry name" value="Homeodomain-like_sf"/>
</dbReference>
<evidence type="ECO:0000259" key="4">
    <source>
        <dbReference type="PROSITE" id="PS01124"/>
    </source>
</evidence>
<dbReference type="GO" id="GO:0043565">
    <property type="term" value="F:sequence-specific DNA binding"/>
    <property type="evidence" value="ECO:0007669"/>
    <property type="project" value="InterPro"/>
</dbReference>
<dbReference type="SUPFAM" id="SSF46689">
    <property type="entry name" value="Homeodomain-like"/>
    <property type="match status" value="1"/>
</dbReference>
<dbReference type="eggNOG" id="COG2207">
    <property type="taxonomic scope" value="Bacteria"/>
</dbReference>
<dbReference type="OrthoDB" id="1274460at2"/>
<evidence type="ECO:0000256" key="3">
    <source>
        <dbReference type="ARBA" id="ARBA00023163"/>
    </source>
</evidence>
<keyword evidence="6" id="KW-1185">Reference proteome</keyword>
<keyword evidence="3" id="KW-0804">Transcription</keyword>
<dbReference type="AlphaFoldDB" id="A0A1V3U2Y2"/>
<evidence type="ECO:0000256" key="1">
    <source>
        <dbReference type="ARBA" id="ARBA00023015"/>
    </source>
</evidence>
<name>A0A1V3U2Y2_ELIME</name>
<dbReference type="InterPro" id="IPR018060">
    <property type="entry name" value="HTH_AraC"/>
</dbReference>
<organism evidence="5 6">
    <name type="scientific">Elizabethkingia meningoseptica</name>
    <name type="common">Chryseobacterium meningosepticum</name>
    <dbReference type="NCBI Taxonomy" id="238"/>
    <lineage>
        <taxon>Bacteria</taxon>
        <taxon>Pseudomonadati</taxon>
        <taxon>Bacteroidota</taxon>
        <taxon>Flavobacteriia</taxon>
        <taxon>Flavobacteriales</taxon>
        <taxon>Weeksellaceae</taxon>
        <taxon>Elizabethkingia</taxon>
    </lineage>
</organism>
<dbReference type="GO" id="GO:0003700">
    <property type="term" value="F:DNA-binding transcription factor activity"/>
    <property type="evidence" value="ECO:0007669"/>
    <property type="project" value="InterPro"/>
</dbReference>
<dbReference type="PROSITE" id="PS01124">
    <property type="entry name" value="HTH_ARAC_FAMILY_2"/>
    <property type="match status" value="1"/>
</dbReference>
<feature type="domain" description="HTH araC/xylS-type" evidence="4">
    <location>
        <begin position="163"/>
        <end position="265"/>
    </location>
</feature>
<dbReference type="RefSeq" id="WP_069216045.1">
    <property type="nucleotide sequence ID" value="NZ_CP016378.1"/>
</dbReference>
<dbReference type="PRINTS" id="PR00032">
    <property type="entry name" value="HTHARAC"/>
</dbReference>
<dbReference type="STRING" id="238.BBD35_07520"/>
<comment type="caution">
    <text evidence="5">The sequence shown here is derived from an EMBL/GenBank/DDBJ whole genome shotgun (WGS) entry which is preliminary data.</text>
</comment>
<dbReference type="Proteomes" id="UP000188947">
    <property type="component" value="Unassembled WGS sequence"/>
</dbReference>
<dbReference type="Pfam" id="PF12833">
    <property type="entry name" value="HTH_18"/>
    <property type="match status" value="1"/>
</dbReference>